<organism evidence="3 4">
    <name type="scientific">Lentzea albidocapillata subsp. violacea</name>
    <dbReference type="NCBI Taxonomy" id="128104"/>
    <lineage>
        <taxon>Bacteria</taxon>
        <taxon>Bacillati</taxon>
        <taxon>Actinomycetota</taxon>
        <taxon>Actinomycetes</taxon>
        <taxon>Pseudonocardiales</taxon>
        <taxon>Pseudonocardiaceae</taxon>
        <taxon>Lentzea</taxon>
    </lineage>
</organism>
<dbReference type="CDD" id="cd12797">
    <property type="entry name" value="M23_peptidase"/>
    <property type="match status" value="1"/>
</dbReference>
<dbReference type="EMBL" id="FNET01000003">
    <property type="protein sequence ID" value="SDJ88300.1"/>
    <property type="molecule type" value="Genomic_DNA"/>
</dbReference>
<dbReference type="GO" id="GO:0004222">
    <property type="term" value="F:metalloendopeptidase activity"/>
    <property type="evidence" value="ECO:0007669"/>
    <property type="project" value="TreeGrafter"/>
</dbReference>
<protein>
    <submittedName>
        <fullName evidence="3">Peptidase family M23</fullName>
    </submittedName>
</protein>
<dbReference type="PANTHER" id="PTHR21666">
    <property type="entry name" value="PEPTIDASE-RELATED"/>
    <property type="match status" value="1"/>
</dbReference>
<feature type="chain" id="PRO_5011626789" evidence="1">
    <location>
        <begin position="30"/>
        <end position="288"/>
    </location>
</feature>
<reference evidence="4" key="1">
    <citation type="submission" date="2016-10" db="EMBL/GenBank/DDBJ databases">
        <authorList>
            <person name="Varghese N."/>
            <person name="Submissions S."/>
        </authorList>
    </citation>
    <scope>NUCLEOTIDE SEQUENCE [LARGE SCALE GENOMIC DNA]</scope>
    <source>
        <strain evidence="4">DSM 44796</strain>
    </source>
</reference>
<dbReference type="PANTHER" id="PTHR21666:SF270">
    <property type="entry name" value="MUREIN HYDROLASE ACTIVATOR ENVC"/>
    <property type="match status" value="1"/>
</dbReference>
<dbReference type="InterPro" id="IPR050570">
    <property type="entry name" value="Cell_wall_metabolism_enzyme"/>
</dbReference>
<keyword evidence="1" id="KW-0732">Signal</keyword>
<evidence type="ECO:0000313" key="3">
    <source>
        <dbReference type="EMBL" id="SDJ88300.1"/>
    </source>
</evidence>
<accession>A0A1G8XEU6</accession>
<evidence type="ECO:0000259" key="2">
    <source>
        <dbReference type="Pfam" id="PF01551"/>
    </source>
</evidence>
<dbReference type="Proteomes" id="UP000199682">
    <property type="component" value="Unassembled WGS sequence"/>
</dbReference>
<proteinExistence type="predicted"/>
<dbReference type="SUPFAM" id="SSF51261">
    <property type="entry name" value="Duplicated hybrid motif"/>
    <property type="match status" value="1"/>
</dbReference>
<gene>
    <name evidence="3" type="ORF">SAMN04488074_103440</name>
</gene>
<feature type="signal peptide" evidence="1">
    <location>
        <begin position="1"/>
        <end position="29"/>
    </location>
</feature>
<dbReference type="Pfam" id="PF01551">
    <property type="entry name" value="Peptidase_M23"/>
    <property type="match status" value="1"/>
</dbReference>
<dbReference type="InterPro" id="IPR016047">
    <property type="entry name" value="M23ase_b-sheet_dom"/>
</dbReference>
<dbReference type="AlphaFoldDB" id="A0A1G8XEU6"/>
<feature type="domain" description="M23ase beta-sheet core" evidence="2">
    <location>
        <begin position="67"/>
        <end position="154"/>
    </location>
</feature>
<sequence>MNVKRIVSAVAGLAVGIGVLVAIAPQASAATNWQMPFPCGQTWTGQTRGPNDANPHKPLAAIDFSRANAQGDVVVASAAGKVSKVRNEGNTSYGRWIEIDHGSGWTTRYAHLSVQSVSVGQSVTQGQKIGNVGSTGGSTGPHLHFEQLKNGTPQRVVMNGSQALYYGSKSYKSNNCGGGGATNPYTPEEACGAGYKVIDGANVTGARVSLLYNASNGYNCVVAIKTTKIGTASDVGAFLEVQGAARTTDRDEYGYYAGPVKKKAPGKCVKWGGMVGSSSYTSGFEHCA</sequence>
<dbReference type="InterPro" id="IPR011055">
    <property type="entry name" value="Dup_hybrid_motif"/>
</dbReference>
<dbReference type="Gene3D" id="2.70.70.10">
    <property type="entry name" value="Glucose Permease (Domain IIA)"/>
    <property type="match status" value="1"/>
</dbReference>
<evidence type="ECO:0000256" key="1">
    <source>
        <dbReference type="SAM" id="SignalP"/>
    </source>
</evidence>
<dbReference type="RefSeq" id="WP_090005520.1">
    <property type="nucleotide sequence ID" value="NZ_FNET01000003.1"/>
</dbReference>
<evidence type="ECO:0000313" key="4">
    <source>
        <dbReference type="Proteomes" id="UP000199682"/>
    </source>
</evidence>
<name>A0A1G8XEU6_9PSEU</name>